<feature type="compositionally biased region" description="Polar residues" evidence="5">
    <location>
        <begin position="355"/>
        <end position="368"/>
    </location>
</feature>
<dbReference type="GO" id="GO:1990573">
    <property type="term" value="P:potassium ion import across plasma membrane"/>
    <property type="evidence" value="ECO:0007669"/>
    <property type="project" value="TreeGrafter"/>
</dbReference>
<dbReference type="GO" id="GO:0005886">
    <property type="term" value="C:plasma membrane"/>
    <property type="evidence" value="ECO:0007669"/>
    <property type="project" value="TreeGrafter"/>
</dbReference>
<feature type="domain" description="SLC12A transporter C-terminal" evidence="7">
    <location>
        <begin position="405"/>
        <end position="493"/>
    </location>
</feature>
<keyword evidence="3" id="KW-1133">Transmembrane helix</keyword>
<evidence type="ECO:0000313" key="8">
    <source>
        <dbReference type="EMBL" id="KAK4337329.1"/>
    </source>
</evidence>
<keyword evidence="4" id="KW-0472">Membrane</keyword>
<dbReference type="InterPro" id="IPR018491">
    <property type="entry name" value="SLC12_C"/>
</dbReference>
<comment type="subcellular location">
    <subcellularLocation>
        <location evidence="1">Membrane</location>
        <topology evidence="1">Multi-pass membrane protein</topology>
    </subcellularLocation>
</comment>
<feature type="domain" description="SLC12A transporter C-terminal" evidence="7">
    <location>
        <begin position="106"/>
        <end position="224"/>
    </location>
</feature>
<keyword evidence="2" id="KW-0812">Transmembrane</keyword>
<proteinExistence type="predicted"/>
<reference evidence="8" key="1">
    <citation type="submission" date="2023-12" db="EMBL/GenBank/DDBJ databases">
        <title>Genome assembly of Anisodus tanguticus.</title>
        <authorList>
            <person name="Wang Y.-J."/>
        </authorList>
    </citation>
    <scope>NUCLEOTIDE SEQUENCE</scope>
    <source>
        <strain evidence="8">KB-2021</strain>
        <tissue evidence="8">Leaf</tissue>
    </source>
</reference>
<dbReference type="GO" id="GO:0006884">
    <property type="term" value="P:cell volume homeostasis"/>
    <property type="evidence" value="ECO:0007669"/>
    <property type="project" value="TreeGrafter"/>
</dbReference>
<evidence type="ECO:0000259" key="7">
    <source>
        <dbReference type="Pfam" id="PF03522"/>
    </source>
</evidence>
<dbReference type="InterPro" id="IPR004842">
    <property type="entry name" value="SLC12A_fam"/>
</dbReference>
<dbReference type="GO" id="GO:0055064">
    <property type="term" value="P:chloride ion homeostasis"/>
    <property type="evidence" value="ECO:0007669"/>
    <property type="project" value="TreeGrafter"/>
</dbReference>
<gene>
    <name evidence="8" type="ORF">RND71_043500</name>
</gene>
<sequence>MGAALQSLTSAPRLLQAITKDELIPPLNIFNKIDSRGEPVRALLATVAIACGAEKEWGDGFAGLQLSAANYALLLIEDGPTHTKNWRPQVLVMLKLKHDHTAKHRKLLSFASQLKAGKGLTLVATCLEGKFNAQAYCEKESAKRTIHKQMNDEKVKGFCSVLVAKKISEGCSSIIQTAGLGGLRHNTVIVSWPCEWKTNPSKVTQFMNIIKTVTLNRNALLIPRGIDNWPETGDRMGGNIDVWWIVHDGGLLMLIPFLLRKHKTWKNCHLRIFTVAQISDNSVQMKRDLQQWIYALRIEARSVEVIELNDHDISEYTYERTVRMEQRTGQLRQLYFRGEKEASGLQDTATIQQQMKAASTENLNQSDSNVKDKNSNKLNSDCPKFNLQEATPQQSPNLDEKRNNNFTRQQDTPSPNSKTFGLKPDEINVKRMNTAVKLNEAITAKSSTSKLVIINLPGLPKNTSNEIECHHYLEFLDVLCEGLERVILVRGSGREKLYQSVQINIEALVNFLSKE</sequence>
<dbReference type="Pfam" id="PF00324">
    <property type="entry name" value="AA_permease"/>
    <property type="match status" value="1"/>
</dbReference>
<name>A0AAE1UU73_9SOLA</name>
<dbReference type="GO" id="GO:0015379">
    <property type="term" value="F:potassium:chloride symporter activity"/>
    <property type="evidence" value="ECO:0007669"/>
    <property type="project" value="TreeGrafter"/>
</dbReference>
<evidence type="ECO:0000256" key="5">
    <source>
        <dbReference type="SAM" id="MobiDB-lite"/>
    </source>
</evidence>
<dbReference type="Gene3D" id="1.20.1740.10">
    <property type="entry name" value="Amino acid/polyamine transporter I"/>
    <property type="match status" value="1"/>
</dbReference>
<evidence type="ECO:0000256" key="2">
    <source>
        <dbReference type="ARBA" id="ARBA00022692"/>
    </source>
</evidence>
<dbReference type="PANTHER" id="PTHR11827">
    <property type="entry name" value="SOLUTE CARRIER FAMILY 12, CATION COTRANSPORTERS"/>
    <property type="match status" value="1"/>
</dbReference>
<keyword evidence="9" id="KW-1185">Reference proteome</keyword>
<dbReference type="InterPro" id="IPR004841">
    <property type="entry name" value="AA-permease/SLC12A_dom"/>
</dbReference>
<feature type="compositionally biased region" description="Polar residues" evidence="5">
    <location>
        <begin position="404"/>
        <end position="419"/>
    </location>
</feature>
<evidence type="ECO:0000313" key="9">
    <source>
        <dbReference type="Proteomes" id="UP001291623"/>
    </source>
</evidence>
<dbReference type="AlphaFoldDB" id="A0AAE1UU73"/>
<accession>A0AAE1UU73</accession>
<evidence type="ECO:0000256" key="4">
    <source>
        <dbReference type="ARBA" id="ARBA00023136"/>
    </source>
</evidence>
<protein>
    <submittedName>
        <fullName evidence="8">Uncharacterized protein</fullName>
    </submittedName>
</protein>
<dbReference type="EMBL" id="JAVYJV010000037">
    <property type="protein sequence ID" value="KAK4337329.1"/>
    <property type="molecule type" value="Genomic_DNA"/>
</dbReference>
<feature type="compositionally biased region" description="Polar residues" evidence="5">
    <location>
        <begin position="388"/>
        <end position="397"/>
    </location>
</feature>
<feature type="domain" description="SLC12A transporter C-terminal" evidence="7">
    <location>
        <begin position="237"/>
        <end position="312"/>
    </location>
</feature>
<evidence type="ECO:0000256" key="1">
    <source>
        <dbReference type="ARBA" id="ARBA00004141"/>
    </source>
</evidence>
<evidence type="ECO:0000256" key="3">
    <source>
        <dbReference type="ARBA" id="ARBA00022989"/>
    </source>
</evidence>
<feature type="region of interest" description="Disordered" evidence="5">
    <location>
        <begin position="355"/>
        <end position="423"/>
    </location>
</feature>
<dbReference type="PANTHER" id="PTHR11827:SF73">
    <property type="entry name" value="KAZACHOC, ISOFORM G"/>
    <property type="match status" value="1"/>
</dbReference>
<feature type="domain" description="Amino acid permease/ SLC12A" evidence="6">
    <location>
        <begin position="2"/>
        <end position="52"/>
    </location>
</feature>
<comment type="caution">
    <text evidence="8">The sequence shown here is derived from an EMBL/GenBank/DDBJ whole genome shotgun (WGS) entry which is preliminary data.</text>
</comment>
<organism evidence="8 9">
    <name type="scientific">Anisodus tanguticus</name>
    <dbReference type="NCBI Taxonomy" id="243964"/>
    <lineage>
        <taxon>Eukaryota</taxon>
        <taxon>Viridiplantae</taxon>
        <taxon>Streptophyta</taxon>
        <taxon>Embryophyta</taxon>
        <taxon>Tracheophyta</taxon>
        <taxon>Spermatophyta</taxon>
        <taxon>Magnoliopsida</taxon>
        <taxon>eudicotyledons</taxon>
        <taxon>Gunneridae</taxon>
        <taxon>Pentapetalae</taxon>
        <taxon>asterids</taxon>
        <taxon>lamiids</taxon>
        <taxon>Solanales</taxon>
        <taxon>Solanaceae</taxon>
        <taxon>Solanoideae</taxon>
        <taxon>Hyoscyameae</taxon>
        <taxon>Anisodus</taxon>
    </lineage>
</organism>
<dbReference type="Proteomes" id="UP001291623">
    <property type="component" value="Unassembled WGS sequence"/>
</dbReference>
<dbReference type="GO" id="GO:0055075">
    <property type="term" value="P:potassium ion homeostasis"/>
    <property type="evidence" value="ECO:0007669"/>
    <property type="project" value="TreeGrafter"/>
</dbReference>
<evidence type="ECO:0000259" key="6">
    <source>
        <dbReference type="Pfam" id="PF00324"/>
    </source>
</evidence>
<dbReference type="Pfam" id="PF03522">
    <property type="entry name" value="SLC12"/>
    <property type="match status" value="3"/>
</dbReference>